<dbReference type="OrthoDB" id="466155at2"/>
<accession>A0A1Z4V082</accession>
<dbReference type="Proteomes" id="UP000218702">
    <property type="component" value="Chromosome"/>
</dbReference>
<evidence type="ECO:0000313" key="3">
    <source>
        <dbReference type="Proteomes" id="UP000218702"/>
    </source>
</evidence>
<dbReference type="AlphaFoldDB" id="A0A1Z4V082"/>
<protein>
    <submittedName>
        <fullName evidence="2">Uncharacterized protein</fullName>
    </submittedName>
</protein>
<dbReference type="EMBL" id="AP018316">
    <property type="protein sequence ID" value="BAZ84951.1"/>
    <property type="molecule type" value="Genomic_DNA"/>
</dbReference>
<dbReference type="KEGG" id="dcm:NIES806_11510"/>
<evidence type="ECO:0000313" key="2">
    <source>
        <dbReference type="EMBL" id="BAZ84951.1"/>
    </source>
</evidence>
<keyword evidence="1" id="KW-0472">Membrane</keyword>
<feature type="transmembrane region" description="Helical" evidence="1">
    <location>
        <begin position="27"/>
        <end position="49"/>
    </location>
</feature>
<sequence length="87" mass="9085">MFDLVNDPGFVKFLHSLNTELNLTTGFSWLIIAAILSMIGGAIGGIILAGKDIGYQFAATIGSLFAPAGVIPAVILGLFILNLLANH</sequence>
<keyword evidence="1" id="KW-1133">Transmembrane helix</keyword>
<feature type="transmembrane region" description="Helical" evidence="1">
    <location>
        <begin position="61"/>
        <end position="85"/>
    </location>
</feature>
<organism evidence="2 3">
    <name type="scientific">Dolichospermum compactum NIES-806</name>
    <dbReference type="NCBI Taxonomy" id="1973481"/>
    <lineage>
        <taxon>Bacteria</taxon>
        <taxon>Bacillati</taxon>
        <taxon>Cyanobacteriota</taxon>
        <taxon>Cyanophyceae</taxon>
        <taxon>Nostocales</taxon>
        <taxon>Aphanizomenonaceae</taxon>
        <taxon>Dolichospermum</taxon>
        <taxon>Dolichospermum compactum</taxon>
    </lineage>
</organism>
<keyword evidence="3" id="KW-1185">Reference proteome</keyword>
<dbReference type="RefSeq" id="WP_096671312.1">
    <property type="nucleotide sequence ID" value="NZ_AP018316.1"/>
</dbReference>
<reference evidence="2 3" key="1">
    <citation type="submission" date="2017-06" db="EMBL/GenBank/DDBJ databases">
        <title>Genome sequencing of cyanobaciteial culture collection at National Institute for Environmental Studies (NIES).</title>
        <authorList>
            <person name="Hirose Y."/>
            <person name="Shimura Y."/>
            <person name="Fujisawa T."/>
            <person name="Nakamura Y."/>
            <person name="Kawachi M."/>
        </authorList>
    </citation>
    <scope>NUCLEOTIDE SEQUENCE [LARGE SCALE GENOMIC DNA]</scope>
    <source>
        <strain evidence="2 3">NIES-806</strain>
    </source>
</reference>
<keyword evidence="1" id="KW-0812">Transmembrane</keyword>
<gene>
    <name evidence="2" type="ORF">NIES806_11510</name>
</gene>
<evidence type="ECO:0000256" key="1">
    <source>
        <dbReference type="SAM" id="Phobius"/>
    </source>
</evidence>
<proteinExistence type="predicted"/>
<name>A0A1Z4V082_9CYAN</name>